<dbReference type="Gene3D" id="3.30.1490.480">
    <property type="entry name" value="Endolytic murein transglycosylase"/>
    <property type="match status" value="1"/>
</dbReference>
<feature type="site" description="Important for catalytic activity" evidence="7">
    <location>
        <position position="227"/>
    </location>
</feature>
<dbReference type="Pfam" id="PF02618">
    <property type="entry name" value="YceG"/>
    <property type="match status" value="1"/>
</dbReference>
<evidence type="ECO:0000256" key="6">
    <source>
        <dbReference type="ARBA" id="ARBA00023316"/>
    </source>
</evidence>
<dbReference type="NCBIfam" id="TIGR00247">
    <property type="entry name" value="endolytic transglycosylase MltG"/>
    <property type="match status" value="1"/>
</dbReference>
<keyword evidence="3 7" id="KW-1133">Transmembrane helix</keyword>
<organism evidence="8 9">
    <name type="scientific">Candidatus Kaiserbacteria bacterium RIFCSPHIGHO2_02_FULL_54_22</name>
    <dbReference type="NCBI Taxonomy" id="1798495"/>
    <lineage>
        <taxon>Bacteria</taxon>
        <taxon>Candidatus Kaiseribacteriota</taxon>
    </lineage>
</organism>
<dbReference type="GO" id="GO:0071555">
    <property type="term" value="P:cell wall organization"/>
    <property type="evidence" value="ECO:0007669"/>
    <property type="project" value="UniProtKB-KW"/>
</dbReference>
<evidence type="ECO:0000256" key="5">
    <source>
        <dbReference type="ARBA" id="ARBA00023239"/>
    </source>
</evidence>
<comment type="similarity">
    <text evidence="7">Belongs to the transglycosylase MltG family.</text>
</comment>
<keyword evidence="4 7" id="KW-0472">Membrane</keyword>
<sequence>MYPVRDKNLESSGSPSASVSNGMEFFKRYISWAAPFALAGFLFIGYVLAFAPPQDFLSGSIVVVARGTGVSEVARELSDAHIIKHPAVLQFVLRASGASARVRSGAYLFSTPENVLVIAQRLATGDYNIPPVRITFPEGITVRDIAARVSNTLPLISAEDFISAGKPYEGYLFPDTYFFPPSYTAAPLIDAMRKNFDAKIATLSDDIQASGHSLSDIIIMASLIEKEVRTVENRRIVAGILWSRLALGMPLQVDAVFGYIFNRDTYSPPLADLKVDSPYNTYTHKGLPPGPINNPGLASIQAVLHPTKTDYLYYLVDKNGVIYYATTYAAHQANRHEPH</sequence>
<dbReference type="STRING" id="1798495.A3C19_02405"/>
<keyword evidence="6 7" id="KW-0961">Cell wall biogenesis/degradation</keyword>
<dbReference type="GO" id="GO:0009252">
    <property type="term" value="P:peptidoglycan biosynthetic process"/>
    <property type="evidence" value="ECO:0007669"/>
    <property type="project" value="UniProtKB-UniRule"/>
</dbReference>
<dbReference type="GO" id="GO:0008932">
    <property type="term" value="F:lytic endotransglycosylase activity"/>
    <property type="evidence" value="ECO:0007669"/>
    <property type="project" value="UniProtKB-UniRule"/>
</dbReference>
<dbReference type="AlphaFoldDB" id="A0A1F6DNG0"/>
<proteinExistence type="inferred from homology"/>
<comment type="catalytic activity">
    <reaction evidence="7">
        <text>a peptidoglycan chain = a peptidoglycan chain with N-acetyl-1,6-anhydromuramyl-[peptide] at the reducing end + a peptidoglycan chain with N-acetylglucosamine at the non-reducing end.</text>
        <dbReference type="EC" id="4.2.2.29"/>
    </reaction>
</comment>
<keyword evidence="5 7" id="KW-0456">Lyase</keyword>
<dbReference type="EMBL" id="MFLI01000001">
    <property type="protein sequence ID" value="OGG62944.1"/>
    <property type="molecule type" value="Genomic_DNA"/>
</dbReference>
<dbReference type="EC" id="4.2.2.29" evidence="7"/>
<evidence type="ECO:0000256" key="7">
    <source>
        <dbReference type="HAMAP-Rule" id="MF_02065"/>
    </source>
</evidence>
<name>A0A1F6DNG0_9BACT</name>
<reference evidence="8 9" key="1">
    <citation type="journal article" date="2016" name="Nat. Commun.">
        <title>Thousands of microbial genomes shed light on interconnected biogeochemical processes in an aquifer system.</title>
        <authorList>
            <person name="Anantharaman K."/>
            <person name="Brown C.T."/>
            <person name="Hug L.A."/>
            <person name="Sharon I."/>
            <person name="Castelle C.J."/>
            <person name="Probst A.J."/>
            <person name="Thomas B.C."/>
            <person name="Singh A."/>
            <person name="Wilkins M.J."/>
            <person name="Karaoz U."/>
            <person name="Brodie E.L."/>
            <person name="Williams K.H."/>
            <person name="Hubbard S.S."/>
            <person name="Banfield J.F."/>
        </authorList>
    </citation>
    <scope>NUCLEOTIDE SEQUENCE [LARGE SCALE GENOMIC DNA]</scope>
</reference>
<protein>
    <recommendedName>
        <fullName evidence="7">Endolytic murein transglycosylase</fullName>
        <ecNumber evidence="7">4.2.2.29</ecNumber>
    </recommendedName>
    <alternativeName>
        <fullName evidence="7">Peptidoglycan lytic transglycosylase</fullName>
    </alternativeName>
    <alternativeName>
        <fullName evidence="7">Peptidoglycan polymerization terminase</fullName>
    </alternativeName>
</protein>
<dbReference type="Proteomes" id="UP000178532">
    <property type="component" value="Unassembled WGS sequence"/>
</dbReference>
<keyword evidence="1 7" id="KW-1003">Cell membrane</keyword>
<evidence type="ECO:0000256" key="4">
    <source>
        <dbReference type="ARBA" id="ARBA00023136"/>
    </source>
</evidence>
<gene>
    <name evidence="7" type="primary">mltG</name>
    <name evidence="8" type="ORF">A3C19_02405</name>
</gene>
<keyword evidence="2 7" id="KW-0812">Transmembrane</keyword>
<dbReference type="CDD" id="cd08010">
    <property type="entry name" value="MltG_like"/>
    <property type="match status" value="1"/>
</dbReference>
<evidence type="ECO:0000256" key="1">
    <source>
        <dbReference type="ARBA" id="ARBA00022475"/>
    </source>
</evidence>
<evidence type="ECO:0000313" key="9">
    <source>
        <dbReference type="Proteomes" id="UP000178532"/>
    </source>
</evidence>
<dbReference type="InterPro" id="IPR003770">
    <property type="entry name" value="MLTG-like"/>
</dbReference>
<comment type="function">
    <text evidence="7">Functions as a peptidoglycan terminase that cleaves nascent peptidoglycan strands endolytically to terminate their elongation.</text>
</comment>
<dbReference type="GO" id="GO:0005886">
    <property type="term" value="C:plasma membrane"/>
    <property type="evidence" value="ECO:0007669"/>
    <property type="project" value="UniProtKB-SubCell"/>
</dbReference>
<evidence type="ECO:0000256" key="3">
    <source>
        <dbReference type="ARBA" id="ARBA00022989"/>
    </source>
</evidence>
<dbReference type="PANTHER" id="PTHR30518">
    <property type="entry name" value="ENDOLYTIC MUREIN TRANSGLYCOSYLASE"/>
    <property type="match status" value="1"/>
</dbReference>
<comment type="caution">
    <text evidence="8">The sequence shown here is derived from an EMBL/GenBank/DDBJ whole genome shotgun (WGS) entry which is preliminary data.</text>
</comment>
<evidence type="ECO:0000313" key="8">
    <source>
        <dbReference type="EMBL" id="OGG62944.1"/>
    </source>
</evidence>
<comment type="subcellular location">
    <subcellularLocation>
        <location evidence="7">Cell membrane</location>
        <topology evidence="7">Single-pass membrane protein</topology>
    </subcellularLocation>
</comment>
<evidence type="ECO:0000256" key="2">
    <source>
        <dbReference type="ARBA" id="ARBA00022692"/>
    </source>
</evidence>
<feature type="transmembrane region" description="Helical" evidence="7">
    <location>
        <begin position="29"/>
        <end position="51"/>
    </location>
</feature>
<accession>A0A1F6DNG0</accession>
<dbReference type="HAMAP" id="MF_02065">
    <property type="entry name" value="MltG"/>
    <property type="match status" value="1"/>
</dbReference>
<dbReference type="PANTHER" id="PTHR30518:SF2">
    <property type="entry name" value="ENDOLYTIC MUREIN TRANSGLYCOSYLASE"/>
    <property type="match status" value="1"/>
</dbReference>